<dbReference type="GO" id="GO:0008713">
    <property type="term" value="F:ADP-heptose-lipopolysaccharide heptosyltransferase activity"/>
    <property type="evidence" value="ECO:0007669"/>
    <property type="project" value="UniProtKB-EC"/>
</dbReference>
<dbReference type="EC" id="2.4.99.24" evidence="4"/>
<evidence type="ECO:0000256" key="4">
    <source>
        <dbReference type="ARBA" id="ARBA00044042"/>
    </source>
</evidence>
<sequence length="382" mass="42673">MTNSDWDQAEHLLCIRLDSLGDVLMTTPAFRALKAAHPDRQLTLLTSPQSAAVAPLIPEIDRVMTYAAPWMKATPPRADAGHDRAFIQQLGQQQFDGAIIFTVFSQNPLPAAWLCYLADIPRRLAHCHENPYQLLTDWIPDPEPAQGIRHEVQRQLDLVAQIGCFTKDQRLSLHIPQRDRQTVIQHLATLGVELTRPWLLIHPGATAPSRRYAPNRFAAVADRLFLEGYQILLTGTQPEQPLIEQIQQQMAGPSFSLLDRLNLAELAALIALSPLLITNNTGPAHLAAAVGTPVIDLYALTNPQHTPWQVPHRVLFHDVDCKYCFKSICPQQHHHCLSLLTPADVVTATLDLLRETAGVRERSQEKDIEGKRHLHSHLGSQS</sequence>
<dbReference type="GO" id="GO:0009244">
    <property type="term" value="P:lipopolysaccharide core region biosynthetic process"/>
    <property type="evidence" value="ECO:0007669"/>
    <property type="project" value="TreeGrafter"/>
</dbReference>
<dbReference type="InterPro" id="IPR011910">
    <property type="entry name" value="RfaF"/>
</dbReference>
<comment type="similarity">
    <text evidence="3">Belongs to the glycosyltransferase 9 family.</text>
</comment>
<evidence type="ECO:0000256" key="3">
    <source>
        <dbReference type="ARBA" id="ARBA00043995"/>
    </source>
</evidence>
<dbReference type="AlphaFoldDB" id="B8HSR7"/>
<dbReference type="PANTHER" id="PTHR30160:SF1">
    <property type="entry name" value="LIPOPOLYSACCHARIDE 1,2-N-ACETYLGLUCOSAMINETRANSFERASE-RELATED"/>
    <property type="match status" value="1"/>
</dbReference>
<dbReference type="CDD" id="cd03789">
    <property type="entry name" value="GT9_LPS_heptosyltransferase"/>
    <property type="match status" value="1"/>
</dbReference>
<evidence type="ECO:0000256" key="2">
    <source>
        <dbReference type="ARBA" id="ARBA00022679"/>
    </source>
</evidence>
<organism evidence="7">
    <name type="scientific">Cyanothece sp. (strain PCC 7425 / ATCC 29141)</name>
    <dbReference type="NCBI Taxonomy" id="395961"/>
    <lineage>
        <taxon>Bacteria</taxon>
        <taxon>Bacillati</taxon>
        <taxon>Cyanobacteriota</taxon>
        <taxon>Cyanophyceae</taxon>
        <taxon>Gomontiellales</taxon>
        <taxon>Cyanothecaceae</taxon>
        <taxon>Cyanothece</taxon>
    </lineage>
</organism>
<feature type="compositionally biased region" description="Basic and acidic residues" evidence="6">
    <location>
        <begin position="361"/>
        <end position="371"/>
    </location>
</feature>
<dbReference type="EMBL" id="CP001344">
    <property type="protein sequence ID" value="ACL46050.1"/>
    <property type="molecule type" value="Genomic_DNA"/>
</dbReference>
<keyword evidence="1" id="KW-0328">Glycosyltransferase</keyword>
<feature type="region of interest" description="Disordered" evidence="6">
    <location>
        <begin position="361"/>
        <end position="382"/>
    </location>
</feature>
<dbReference type="NCBIfam" id="TIGR02195">
    <property type="entry name" value="heptsyl_trn_II"/>
    <property type="match status" value="1"/>
</dbReference>
<dbReference type="Pfam" id="PF01075">
    <property type="entry name" value="Glyco_transf_9"/>
    <property type="match status" value="1"/>
</dbReference>
<dbReference type="GO" id="GO:0005829">
    <property type="term" value="C:cytosol"/>
    <property type="evidence" value="ECO:0007669"/>
    <property type="project" value="TreeGrafter"/>
</dbReference>
<dbReference type="PANTHER" id="PTHR30160">
    <property type="entry name" value="TETRAACYLDISACCHARIDE 4'-KINASE-RELATED"/>
    <property type="match status" value="1"/>
</dbReference>
<dbReference type="SUPFAM" id="SSF53756">
    <property type="entry name" value="UDP-Glycosyltransferase/glycogen phosphorylase"/>
    <property type="match status" value="1"/>
</dbReference>
<dbReference type="CAZy" id="GT9">
    <property type="family name" value="Glycosyltransferase Family 9"/>
</dbReference>
<keyword evidence="2 7" id="KW-0808">Transferase</keyword>
<dbReference type="STRING" id="395961.Cyan7425_3731"/>
<dbReference type="KEGG" id="cyn:Cyan7425_3731"/>
<accession>B8HSR7</accession>
<dbReference type="eggNOG" id="COG0859">
    <property type="taxonomic scope" value="Bacteria"/>
</dbReference>
<proteinExistence type="inferred from homology"/>
<evidence type="ECO:0000256" key="6">
    <source>
        <dbReference type="SAM" id="MobiDB-lite"/>
    </source>
</evidence>
<dbReference type="InterPro" id="IPR002201">
    <property type="entry name" value="Glyco_trans_9"/>
</dbReference>
<dbReference type="Gene3D" id="3.40.50.2000">
    <property type="entry name" value="Glycogen Phosphorylase B"/>
    <property type="match status" value="2"/>
</dbReference>
<gene>
    <name evidence="7" type="ordered locus">Cyan7425_3731</name>
</gene>
<evidence type="ECO:0000256" key="1">
    <source>
        <dbReference type="ARBA" id="ARBA00022676"/>
    </source>
</evidence>
<evidence type="ECO:0000256" key="5">
    <source>
        <dbReference type="ARBA" id="ARBA00047503"/>
    </source>
</evidence>
<reference evidence="7" key="1">
    <citation type="submission" date="2009-01" db="EMBL/GenBank/DDBJ databases">
        <title>Complete sequence of chromosome Cyanothece sp. PCC 7425.</title>
        <authorList>
            <consortium name="US DOE Joint Genome Institute"/>
            <person name="Lucas S."/>
            <person name="Copeland A."/>
            <person name="Lapidus A."/>
            <person name="Glavina del Rio T."/>
            <person name="Dalin E."/>
            <person name="Tice H."/>
            <person name="Bruce D."/>
            <person name="Goodwin L."/>
            <person name="Pitluck S."/>
            <person name="Sims D."/>
            <person name="Meineke L."/>
            <person name="Brettin T."/>
            <person name="Detter J.C."/>
            <person name="Han C."/>
            <person name="Larimer F."/>
            <person name="Land M."/>
            <person name="Hauser L."/>
            <person name="Kyrpides N."/>
            <person name="Ovchinnikova G."/>
            <person name="Liberton M."/>
            <person name="Stoeckel J."/>
            <person name="Banerjee A."/>
            <person name="Singh A."/>
            <person name="Page L."/>
            <person name="Sato H."/>
            <person name="Zhao L."/>
            <person name="Sherman L."/>
            <person name="Pakrasi H."/>
            <person name="Richardson P."/>
        </authorList>
    </citation>
    <scope>NUCLEOTIDE SEQUENCE</scope>
    <source>
        <strain evidence="7">PCC 7425</strain>
    </source>
</reference>
<dbReference type="InterPro" id="IPR051199">
    <property type="entry name" value="LPS_LOS_Heptosyltrfase"/>
</dbReference>
<protein>
    <recommendedName>
        <fullName evidence="4">lipopolysaccharide heptosyltransferase II</fullName>
        <ecNumber evidence="4">2.4.99.24</ecNumber>
    </recommendedName>
</protein>
<name>B8HSR7_CYAP4</name>
<dbReference type="HOGENOM" id="CLU_038371_0_3_3"/>
<evidence type="ECO:0000313" key="7">
    <source>
        <dbReference type="EMBL" id="ACL46050.1"/>
    </source>
</evidence>
<comment type="catalytic activity">
    <reaction evidence="5">
        <text>an L-alpha-D-Hep-(1-&gt;5)-[alpha-Kdo-(2-&gt;4)]-alpha-Kdo-(2-&gt;6)-lipid A + ADP-L-glycero-beta-D-manno-heptose = an L-alpha-D-Hep-(1-&gt;3)-L-alpha-D-Hep-(1-&gt;5)-[alpha-Kdo-(2-&gt;4)]-alpha-Kdo-(2-&gt;6)-lipid A + ADP + H(+)</text>
        <dbReference type="Rhea" id="RHEA:74071"/>
        <dbReference type="ChEBI" id="CHEBI:15378"/>
        <dbReference type="ChEBI" id="CHEBI:61506"/>
        <dbReference type="ChEBI" id="CHEBI:193068"/>
        <dbReference type="ChEBI" id="CHEBI:193069"/>
        <dbReference type="ChEBI" id="CHEBI:456216"/>
        <dbReference type="EC" id="2.4.99.24"/>
    </reaction>
</comment>
<dbReference type="OrthoDB" id="9797795at2"/>